<dbReference type="Proteomes" id="UP000612899">
    <property type="component" value="Unassembled WGS sequence"/>
</dbReference>
<reference evidence="1" key="1">
    <citation type="submission" date="2021-01" db="EMBL/GenBank/DDBJ databases">
        <title>Whole genome shotgun sequence of Rhizocola hellebori NBRC 109834.</title>
        <authorList>
            <person name="Komaki H."/>
            <person name="Tamura T."/>
        </authorList>
    </citation>
    <scope>NUCLEOTIDE SEQUENCE</scope>
    <source>
        <strain evidence="1">NBRC 109834</strain>
    </source>
</reference>
<sequence>MGELSFECVGARATPHAAVPTLTLRLRVTERTGVRVGAIALRCQIQILPAQRRYSAKEGQRLHDLFGDPSRWGETLKPLHLTTLTVMVPTFSDSIEIDIPIPCSYDLEVAGSRYFASLDDGLVPMLLLFSGTVFHQGPTGLLIEQVPWHCECAYRLPVAVWREIMDMYFPDAGWLRLRRDTLDALAAFKSSRALVTWNEAVQALLAERI</sequence>
<protein>
    <submittedName>
        <fullName evidence="1">Uncharacterized protein</fullName>
    </submittedName>
</protein>
<dbReference type="Pfam" id="PF19562">
    <property type="entry name" value="DUF6084"/>
    <property type="match status" value="1"/>
</dbReference>
<name>A0A8J3Q7L7_9ACTN</name>
<dbReference type="EMBL" id="BONY01000015">
    <property type="protein sequence ID" value="GIH04862.1"/>
    <property type="molecule type" value="Genomic_DNA"/>
</dbReference>
<organism evidence="1 2">
    <name type="scientific">Rhizocola hellebori</name>
    <dbReference type="NCBI Taxonomy" id="1392758"/>
    <lineage>
        <taxon>Bacteria</taxon>
        <taxon>Bacillati</taxon>
        <taxon>Actinomycetota</taxon>
        <taxon>Actinomycetes</taxon>
        <taxon>Micromonosporales</taxon>
        <taxon>Micromonosporaceae</taxon>
        <taxon>Rhizocola</taxon>
    </lineage>
</organism>
<proteinExistence type="predicted"/>
<dbReference type="AlphaFoldDB" id="A0A8J3Q7L7"/>
<evidence type="ECO:0000313" key="1">
    <source>
        <dbReference type="EMBL" id="GIH04862.1"/>
    </source>
</evidence>
<accession>A0A8J3Q7L7</accession>
<dbReference type="RefSeq" id="WP_203908738.1">
    <property type="nucleotide sequence ID" value="NZ_BONY01000015.1"/>
</dbReference>
<comment type="caution">
    <text evidence="1">The sequence shown here is derived from an EMBL/GenBank/DDBJ whole genome shotgun (WGS) entry which is preliminary data.</text>
</comment>
<keyword evidence="2" id="KW-1185">Reference proteome</keyword>
<evidence type="ECO:0000313" key="2">
    <source>
        <dbReference type="Proteomes" id="UP000612899"/>
    </source>
</evidence>
<dbReference type="InterPro" id="IPR045730">
    <property type="entry name" value="DUF6084"/>
</dbReference>
<gene>
    <name evidence="1" type="ORF">Rhe02_29290</name>
</gene>